<feature type="domain" description="CBM3" evidence="2">
    <location>
        <begin position="41"/>
        <end position="154"/>
    </location>
</feature>
<proteinExistence type="predicted"/>
<dbReference type="GO" id="GO:0005975">
    <property type="term" value="P:carbohydrate metabolic process"/>
    <property type="evidence" value="ECO:0007669"/>
    <property type="project" value="InterPro"/>
</dbReference>
<dbReference type="InterPro" id="IPR008965">
    <property type="entry name" value="CBM2/CBM3_carb-bd_dom_sf"/>
</dbReference>
<organism evidence="3 4">
    <name type="scientific">Streptomyces solincola</name>
    <dbReference type="NCBI Taxonomy" id="2100817"/>
    <lineage>
        <taxon>Bacteria</taxon>
        <taxon>Bacillati</taxon>
        <taxon>Actinomycetota</taxon>
        <taxon>Actinomycetes</taxon>
        <taxon>Kitasatosporales</taxon>
        <taxon>Streptomycetaceae</taxon>
        <taxon>Streptomyces</taxon>
    </lineage>
</organism>
<evidence type="ECO:0000313" key="3">
    <source>
        <dbReference type="EMBL" id="PRH75862.1"/>
    </source>
</evidence>
<evidence type="ECO:0000313" key="4">
    <source>
        <dbReference type="Proteomes" id="UP000239322"/>
    </source>
</evidence>
<dbReference type="RefSeq" id="WP_322888087.1">
    <property type="nucleotide sequence ID" value="NZ_PVLV01000648.1"/>
</dbReference>
<dbReference type="InterPro" id="IPR036966">
    <property type="entry name" value="CBM3_sf"/>
</dbReference>
<reference evidence="3 4" key="1">
    <citation type="submission" date="2018-03" db="EMBL/GenBank/DDBJ databases">
        <title>Novel Streptomyces sp. from soil.</title>
        <authorList>
            <person name="Tan G.Y.A."/>
            <person name="Lee Z.Y."/>
        </authorList>
    </citation>
    <scope>NUCLEOTIDE SEQUENCE [LARGE SCALE GENOMIC DNA]</scope>
    <source>
        <strain evidence="3 4">ST5x</strain>
    </source>
</reference>
<keyword evidence="4" id="KW-1185">Reference proteome</keyword>
<accession>A0A2S9PN75</accession>
<evidence type="ECO:0000259" key="2">
    <source>
        <dbReference type="PROSITE" id="PS51172"/>
    </source>
</evidence>
<dbReference type="InterPro" id="IPR001956">
    <property type="entry name" value="CBM3"/>
</dbReference>
<sequence length="154" mass="15461">MIPAATPPRRARRLRAAAAAAALTATATAAATLAAPPAGAAAESLAVQYRTGATGATADQSEPWLKVRNTGTTSVPLGEVKLRYYFKADTPAASYRFACSWAVRGCAHVTGVFGVLAKPTATADRYLEIGFTPGAGSLAPGAGGEADLQVAVGG</sequence>
<dbReference type="Proteomes" id="UP000239322">
    <property type="component" value="Unassembled WGS sequence"/>
</dbReference>
<comment type="caution">
    <text evidence="3">The sequence shown here is derived from an EMBL/GenBank/DDBJ whole genome shotgun (WGS) entry which is preliminary data.</text>
</comment>
<dbReference type="GO" id="GO:0016787">
    <property type="term" value="F:hydrolase activity"/>
    <property type="evidence" value="ECO:0007669"/>
    <property type="project" value="UniProtKB-KW"/>
</dbReference>
<dbReference type="GO" id="GO:0030248">
    <property type="term" value="F:cellulose binding"/>
    <property type="evidence" value="ECO:0007669"/>
    <property type="project" value="InterPro"/>
</dbReference>
<dbReference type="SMART" id="SM01067">
    <property type="entry name" value="CBM_3"/>
    <property type="match status" value="1"/>
</dbReference>
<gene>
    <name evidence="3" type="ORF">C6N75_28715</name>
</gene>
<protein>
    <submittedName>
        <fullName evidence="3">Hydrolase</fullName>
    </submittedName>
</protein>
<keyword evidence="3" id="KW-0378">Hydrolase</keyword>
<feature type="signal peptide" evidence="1">
    <location>
        <begin position="1"/>
        <end position="40"/>
    </location>
</feature>
<dbReference type="EMBL" id="PVLV01000648">
    <property type="protein sequence ID" value="PRH75862.1"/>
    <property type="molecule type" value="Genomic_DNA"/>
</dbReference>
<dbReference type="AlphaFoldDB" id="A0A2S9PN75"/>
<keyword evidence="1" id="KW-0732">Signal</keyword>
<name>A0A2S9PN75_9ACTN</name>
<dbReference type="SUPFAM" id="SSF49384">
    <property type="entry name" value="Carbohydrate-binding domain"/>
    <property type="match status" value="1"/>
</dbReference>
<feature type="non-terminal residue" evidence="3">
    <location>
        <position position="154"/>
    </location>
</feature>
<evidence type="ECO:0000256" key="1">
    <source>
        <dbReference type="SAM" id="SignalP"/>
    </source>
</evidence>
<dbReference type="Gene3D" id="2.60.40.710">
    <property type="entry name" value="Endoglucanase-like"/>
    <property type="match status" value="1"/>
</dbReference>
<dbReference type="Pfam" id="PF00942">
    <property type="entry name" value="CBM_3"/>
    <property type="match status" value="1"/>
</dbReference>
<feature type="chain" id="PRO_5015584507" evidence="1">
    <location>
        <begin position="41"/>
        <end position="154"/>
    </location>
</feature>
<dbReference type="PROSITE" id="PS51172">
    <property type="entry name" value="CBM3"/>
    <property type="match status" value="1"/>
</dbReference>